<organism evidence="2 3">
    <name type="scientific">Comamonas faecalis</name>
    <dbReference type="NCBI Taxonomy" id="1387849"/>
    <lineage>
        <taxon>Bacteria</taxon>
        <taxon>Pseudomonadati</taxon>
        <taxon>Pseudomonadota</taxon>
        <taxon>Betaproteobacteria</taxon>
        <taxon>Burkholderiales</taxon>
        <taxon>Comamonadaceae</taxon>
        <taxon>Comamonas</taxon>
    </lineage>
</organism>
<accession>A0ABP7RDY3</accession>
<evidence type="ECO:0000259" key="1">
    <source>
        <dbReference type="Pfam" id="PF07110"/>
    </source>
</evidence>
<evidence type="ECO:0000313" key="2">
    <source>
        <dbReference type="EMBL" id="GAA3996065.1"/>
    </source>
</evidence>
<dbReference type="InterPro" id="IPR009799">
    <property type="entry name" value="EthD_dom"/>
</dbReference>
<sequence>MHDDGTLWKMIYLARRNPRLAPEDFAAAWREHSALGRNCTNVQQRVRSVAQCTRLLDALPDGCSSGFDGVNLMALRDRASADAIWSDPETLATMRPDEPRVFDRYVRECALVAREQVLHGGSGGTAGCAAVLTAFLKRRDRVAAEDFERALPLAPQPWSAVRASRLNIVEPGRPPGHDWDAVLEWWFEDAQQLVQSLAARPLRGALPLLYRTVCESGASLFLATRVSHRRP</sequence>
<dbReference type="Proteomes" id="UP001501627">
    <property type="component" value="Unassembled WGS sequence"/>
</dbReference>
<proteinExistence type="predicted"/>
<dbReference type="Gene3D" id="3.30.70.100">
    <property type="match status" value="1"/>
</dbReference>
<protein>
    <recommendedName>
        <fullName evidence="1">EthD domain-containing protein</fullName>
    </recommendedName>
</protein>
<dbReference type="Pfam" id="PF07110">
    <property type="entry name" value="EthD"/>
    <property type="match status" value="1"/>
</dbReference>
<feature type="domain" description="EthD" evidence="1">
    <location>
        <begin position="18"/>
        <end position="103"/>
    </location>
</feature>
<dbReference type="RefSeq" id="WP_103045139.1">
    <property type="nucleotide sequence ID" value="NZ_BAABBP010000015.1"/>
</dbReference>
<name>A0ABP7RDY3_9BURK</name>
<dbReference type="EMBL" id="BAABBP010000015">
    <property type="protein sequence ID" value="GAA3996065.1"/>
    <property type="molecule type" value="Genomic_DNA"/>
</dbReference>
<evidence type="ECO:0000313" key="3">
    <source>
        <dbReference type="Proteomes" id="UP001501627"/>
    </source>
</evidence>
<comment type="caution">
    <text evidence="2">The sequence shown here is derived from an EMBL/GenBank/DDBJ whole genome shotgun (WGS) entry which is preliminary data.</text>
</comment>
<dbReference type="SUPFAM" id="SSF54909">
    <property type="entry name" value="Dimeric alpha+beta barrel"/>
    <property type="match status" value="1"/>
</dbReference>
<keyword evidence="3" id="KW-1185">Reference proteome</keyword>
<dbReference type="InterPro" id="IPR011008">
    <property type="entry name" value="Dimeric_a/b-barrel"/>
</dbReference>
<reference evidence="3" key="1">
    <citation type="journal article" date="2019" name="Int. J. Syst. Evol. Microbiol.">
        <title>The Global Catalogue of Microorganisms (GCM) 10K type strain sequencing project: providing services to taxonomists for standard genome sequencing and annotation.</title>
        <authorList>
            <consortium name="The Broad Institute Genomics Platform"/>
            <consortium name="The Broad Institute Genome Sequencing Center for Infectious Disease"/>
            <person name="Wu L."/>
            <person name="Ma J."/>
        </authorList>
    </citation>
    <scope>NUCLEOTIDE SEQUENCE [LARGE SCALE GENOMIC DNA]</scope>
    <source>
        <strain evidence="3">JCM 17561</strain>
    </source>
</reference>
<gene>
    <name evidence="2" type="ORF">GCM10022279_19680</name>
</gene>